<evidence type="ECO:0000313" key="1">
    <source>
        <dbReference type="EMBL" id="AFK66712.1"/>
    </source>
</evidence>
<organism evidence="1 2">
    <name type="scientific">Colwellia phage 9A</name>
    <dbReference type="NCBI Taxonomy" id="765765"/>
    <lineage>
        <taxon>Viruses</taxon>
        <taxon>Duplodnaviria</taxon>
        <taxon>Heunggongvirae</taxon>
        <taxon>Uroviricota</taxon>
        <taxon>Caudoviricetes</taxon>
        <taxon>Franklinbayvirus</taxon>
        <taxon>Franklinbayvirus fv9A</taxon>
    </lineage>
</organism>
<proteinExistence type="predicted"/>
<dbReference type="GeneID" id="13165533"/>
<dbReference type="Proteomes" id="UP000005266">
    <property type="component" value="Segment"/>
</dbReference>
<name>I3UMJ7_9CAUD</name>
<dbReference type="EMBL" id="HQ317390">
    <property type="protein sequence ID" value="AFK66712.1"/>
    <property type="molecule type" value="Genomic_DNA"/>
</dbReference>
<keyword evidence="2" id="KW-1185">Reference proteome</keyword>
<reference evidence="1 2" key="1">
    <citation type="journal article" date="2013" name="Extremophiles">
        <title>Genomic analysis of cold-active Colwelliaphage 9A and psychrophilic phage-host interactions.</title>
        <authorList>
            <person name="Colangelo-Lillis J.R."/>
            <person name="Deming J.W."/>
        </authorList>
    </citation>
    <scope>NUCLEOTIDE SEQUENCE [LARGE SCALE GENOMIC DNA]</scope>
    <source>
        <strain evidence="1">9A</strain>
    </source>
</reference>
<dbReference type="KEGG" id="vg:13165533"/>
<protein>
    <submittedName>
        <fullName evidence="1">Uncharacterized protein</fullName>
    </submittedName>
</protein>
<dbReference type="RefSeq" id="YP_006489302.1">
    <property type="nucleotide sequence ID" value="NC_018088.1"/>
</dbReference>
<gene>
    <name evidence="1" type="ORF">COPG_00116</name>
</gene>
<evidence type="ECO:0000313" key="2">
    <source>
        <dbReference type="Proteomes" id="UP000005266"/>
    </source>
</evidence>
<sequence length="118" mass="14001">MEKYYDQPKTLTVGKTMKPVKQDVSFCPKHKFDECHGGDTNSNVWRVKSQYGFYYVINVFQNKPSKARLRRHMKYTKQRALEWASDFPEHSHLLHTTQESQEAAYLDYCNHCDYMATP</sequence>
<accession>I3UMJ7</accession>